<reference evidence="1" key="1">
    <citation type="submission" date="2023-07" db="EMBL/GenBank/DDBJ databases">
        <title>Chromosome-level Genome Assembly of Striped Snakehead (Channa striata).</title>
        <authorList>
            <person name="Liu H."/>
        </authorList>
    </citation>
    <scope>NUCLEOTIDE SEQUENCE</scope>
    <source>
        <strain evidence="1">Gz</strain>
        <tissue evidence="1">Muscle</tissue>
    </source>
</reference>
<dbReference type="AlphaFoldDB" id="A0AA88MTS1"/>
<protein>
    <submittedName>
        <fullName evidence="1">Uncharacterized protein</fullName>
    </submittedName>
</protein>
<evidence type="ECO:0000313" key="1">
    <source>
        <dbReference type="EMBL" id="KAK2844786.1"/>
    </source>
</evidence>
<comment type="caution">
    <text evidence="1">The sequence shown here is derived from an EMBL/GenBank/DDBJ whole genome shotgun (WGS) entry which is preliminary data.</text>
</comment>
<accession>A0AA88MTS1</accession>
<organism evidence="1 2">
    <name type="scientific">Channa striata</name>
    <name type="common">Snakehead murrel</name>
    <name type="synonym">Ophicephalus striatus</name>
    <dbReference type="NCBI Taxonomy" id="64152"/>
    <lineage>
        <taxon>Eukaryota</taxon>
        <taxon>Metazoa</taxon>
        <taxon>Chordata</taxon>
        <taxon>Craniata</taxon>
        <taxon>Vertebrata</taxon>
        <taxon>Euteleostomi</taxon>
        <taxon>Actinopterygii</taxon>
        <taxon>Neopterygii</taxon>
        <taxon>Teleostei</taxon>
        <taxon>Neoteleostei</taxon>
        <taxon>Acanthomorphata</taxon>
        <taxon>Anabantaria</taxon>
        <taxon>Anabantiformes</taxon>
        <taxon>Channoidei</taxon>
        <taxon>Channidae</taxon>
        <taxon>Channa</taxon>
    </lineage>
</organism>
<gene>
    <name evidence="1" type="ORF">Q5P01_011445</name>
</gene>
<keyword evidence="2" id="KW-1185">Reference proteome</keyword>
<dbReference type="Proteomes" id="UP001187415">
    <property type="component" value="Unassembled WGS sequence"/>
</dbReference>
<sequence>MLTLTGREQALQILLTSPAETSLTYGPEEPSIRHNSLGEAGGDERCKLDNSEVIGVAGCQGGSTPRGRSCGNGVDVG</sequence>
<name>A0AA88MTS1_CHASR</name>
<proteinExistence type="predicted"/>
<dbReference type="EMBL" id="JAUPFM010000008">
    <property type="protein sequence ID" value="KAK2844786.1"/>
    <property type="molecule type" value="Genomic_DNA"/>
</dbReference>
<evidence type="ECO:0000313" key="2">
    <source>
        <dbReference type="Proteomes" id="UP001187415"/>
    </source>
</evidence>